<protein>
    <submittedName>
        <fullName evidence="3">Lysophospholipase L1-like esterase</fullName>
    </submittedName>
</protein>
<feature type="region of interest" description="Disordered" evidence="1">
    <location>
        <begin position="203"/>
        <end position="238"/>
    </location>
</feature>
<dbReference type="InterPro" id="IPR013830">
    <property type="entry name" value="SGNH_hydro"/>
</dbReference>
<dbReference type="RefSeq" id="WP_191268620.1">
    <property type="nucleotide sequence ID" value="NZ_BMXJ01000002.1"/>
</dbReference>
<dbReference type="SUPFAM" id="SSF52266">
    <property type="entry name" value="SGNH hydrolase"/>
    <property type="match status" value="1"/>
</dbReference>
<feature type="domain" description="SGNH hydrolase-type esterase" evidence="2">
    <location>
        <begin position="31"/>
        <end position="319"/>
    </location>
</feature>
<dbReference type="Gene3D" id="3.40.50.1110">
    <property type="entry name" value="SGNH hydrolase"/>
    <property type="match status" value="1"/>
</dbReference>
<evidence type="ECO:0000313" key="3">
    <source>
        <dbReference type="EMBL" id="MBE1456379.1"/>
    </source>
</evidence>
<feature type="compositionally biased region" description="Acidic residues" evidence="1">
    <location>
        <begin position="203"/>
        <end position="219"/>
    </location>
</feature>
<proteinExistence type="predicted"/>
<evidence type="ECO:0000313" key="4">
    <source>
        <dbReference type="Proteomes" id="UP000598217"/>
    </source>
</evidence>
<gene>
    <name evidence="3" type="ORF">H4W79_000593</name>
</gene>
<accession>A0ABR9HBH8</accession>
<comment type="caution">
    <text evidence="3">The sequence shown here is derived from an EMBL/GenBank/DDBJ whole genome shotgun (WGS) entry which is preliminary data.</text>
</comment>
<reference evidence="3 4" key="1">
    <citation type="submission" date="2020-10" db="EMBL/GenBank/DDBJ databases">
        <title>Sequencing the genomes of 1000 actinobacteria strains.</title>
        <authorList>
            <person name="Klenk H.-P."/>
        </authorList>
    </citation>
    <scope>NUCLEOTIDE SEQUENCE [LARGE SCALE GENOMIC DNA]</scope>
    <source>
        <strain evidence="3 4">DSM 45157</strain>
    </source>
</reference>
<dbReference type="EMBL" id="JADBDY010000001">
    <property type="protein sequence ID" value="MBE1456379.1"/>
    <property type="molecule type" value="Genomic_DNA"/>
</dbReference>
<dbReference type="InterPro" id="IPR036514">
    <property type="entry name" value="SGNH_hydro_sf"/>
</dbReference>
<feature type="compositionally biased region" description="Acidic residues" evidence="1">
    <location>
        <begin position="227"/>
        <end position="238"/>
    </location>
</feature>
<keyword evidence="4" id="KW-1185">Reference proteome</keyword>
<organism evidence="3 4">
    <name type="scientific">Nocardiopsis terrae</name>
    <dbReference type="NCBI Taxonomy" id="372655"/>
    <lineage>
        <taxon>Bacteria</taxon>
        <taxon>Bacillati</taxon>
        <taxon>Actinomycetota</taxon>
        <taxon>Actinomycetes</taxon>
        <taxon>Streptosporangiales</taxon>
        <taxon>Nocardiopsidaceae</taxon>
        <taxon>Nocardiopsis</taxon>
    </lineage>
</organism>
<dbReference type="Pfam" id="PF13472">
    <property type="entry name" value="Lipase_GDSL_2"/>
    <property type="match status" value="1"/>
</dbReference>
<evidence type="ECO:0000259" key="2">
    <source>
        <dbReference type="Pfam" id="PF13472"/>
    </source>
</evidence>
<name>A0ABR9HBH8_9ACTN</name>
<dbReference type="Proteomes" id="UP000598217">
    <property type="component" value="Unassembled WGS sequence"/>
</dbReference>
<sequence length="330" mass="34318">MAAVAAAVVVAGCSAGGEEEPATAQSFYLSLGDSLTVGVQPDPEGQPEETSEGYTDVLYRSLKDADSTLQHERMGCGGEDTTTFVGGGIAGCDSRYEAGSQLDGAEAFLKEHGDQVELVTLTIGGNNFTNCVEGVDADRDTGAELDIDDVGVDEECVANGLERLETEVPVIAERLTEAAGPDTQIIGMTYYNPFLALALLEEPESGEDAEDSGDAEASGDGEASGESGEEPEPAEEADEDLAARTVEILGQVNESLTDSYQAAGIDVADVDTVFDGTDTGVPADSETGMPANLQQICDLTWMCDLTRGPDIHTNLAGAQAIAGVFEEQVR</sequence>
<evidence type="ECO:0000256" key="1">
    <source>
        <dbReference type="SAM" id="MobiDB-lite"/>
    </source>
</evidence>